<evidence type="ECO:0000259" key="3">
    <source>
        <dbReference type="PROSITE" id="PS50887"/>
    </source>
</evidence>
<dbReference type="CDD" id="cd01949">
    <property type="entry name" value="GGDEF"/>
    <property type="match status" value="1"/>
</dbReference>
<dbReference type="SUPFAM" id="SSF141868">
    <property type="entry name" value="EAL domain-like"/>
    <property type="match status" value="1"/>
</dbReference>
<protein>
    <submittedName>
        <fullName evidence="4">EAL domain-containing protein</fullName>
    </submittedName>
</protein>
<dbReference type="Proteomes" id="UP000298588">
    <property type="component" value="Chromosome"/>
</dbReference>
<dbReference type="PROSITE" id="PS50887">
    <property type="entry name" value="GGDEF"/>
    <property type="match status" value="1"/>
</dbReference>
<proteinExistence type="predicted"/>
<feature type="domain" description="GGDEF" evidence="3">
    <location>
        <begin position="249"/>
        <end position="382"/>
    </location>
</feature>
<keyword evidence="1" id="KW-0472">Membrane</keyword>
<accession>A0A4D7QJT5</accession>
<dbReference type="Gene3D" id="3.30.70.270">
    <property type="match status" value="1"/>
</dbReference>
<dbReference type="InterPro" id="IPR052155">
    <property type="entry name" value="Biofilm_reg_signaling"/>
</dbReference>
<dbReference type="EMBL" id="CP039865">
    <property type="protein sequence ID" value="QCK85566.1"/>
    <property type="molecule type" value="Genomic_DNA"/>
</dbReference>
<evidence type="ECO:0000256" key="1">
    <source>
        <dbReference type="SAM" id="Phobius"/>
    </source>
</evidence>
<dbReference type="SMART" id="SM00052">
    <property type="entry name" value="EAL"/>
    <property type="match status" value="1"/>
</dbReference>
<dbReference type="InterPro" id="IPR000160">
    <property type="entry name" value="GGDEF_dom"/>
</dbReference>
<feature type="transmembrane region" description="Helical" evidence="1">
    <location>
        <begin position="121"/>
        <end position="137"/>
    </location>
</feature>
<feature type="transmembrane region" description="Helical" evidence="1">
    <location>
        <begin position="167"/>
        <end position="184"/>
    </location>
</feature>
<evidence type="ECO:0000313" key="4">
    <source>
        <dbReference type="EMBL" id="QCK85566.1"/>
    </source>
</evidence>
<dbReference type="KEGG" id="paqt:E8L99_07185"/>
<dbReference type="SMART" id="SM00267">
    <property type="entry name" value="GGDEF"/>
    <property type="match status" value="1"/>
</dbReference>
<feature type="transmembrane region" description="Helical" evidence="1">
    <location>
        <begin position="28"/>
        <end position="45"/>
    </location>
</feature>
<dbReference type="NCBIfam" id="TIGR00254">
    <property type="entry name" value="GGDEF"/>
    <property type="match status" value="1"/>
</dbReference>
<dbReference type="PANTHER" id="PTHR44757">
    <property type="entry name" value="DIGUANYLATE CYCLASE DGCP"/>
    <property type="match status" value="1"/>
</dbReference>
<dbReference type="InterPro" id="IPR029787">
    <property type="entry name" value="Nucleotide_cyclase"/>
</dbReference>
<dbReference type="PROSITE" id="PS50883">
    <property type="entry name" value="EAL"/>
    <property type="match status" value="1"/>
</dbReference>
<reference evidence="4 5" key="1">
    <citation type="submission" date="2019-04" db="EMBL/GenBank/DDBJ databases">
        <title>Phreatobacter aquaticus sp. nov.</title>
        <authorList>
            <person name="Choi A."/>
            <person name="Baek K."/>
        </authorList>
    </citation>
    <scope>NUCLEOTIDE SEQUENCE [LARGE SCALE GENOMIC DNA]</scope>
    <source>
        <strain evidence="4 5">NMCR1094</strain>
    </source>
</reference>
<evidence type="ECO:0000259" key="2">
    <source>
        <dbReference type="PROSITE" id="PS50883"/>
    </source>
</evidence>
<dbReference type="CDD" id="cd01948">
    <property type="entry name" value="EAL"/>
    <property type="match status" value="1"/>
</dbReference>
<feature type="domain" description="EAL" evidence="2">
    <location>
        <begin position="391"/>
        <end position="641"/>
    </location>
</feature>
<dbReference type="Pfam" id="PF00990">
    <property type="entry name" value="GGDEF"/>
    <property type="match status" value="1"/>
</dbReference>
<sequence>MRSVFAVPGDDPDLLQAQVQALSTRIPLMYGLVAINTAAVSWTHLHVAPAFLTLYLPGLMILATFVRAVQWDRRRRLAFDPVAAAAMMRGVMIVAPALGLVFPIWALSLMPYGDAQMQSQIAIYLSVTLIACSLCLMHLKTAPGILLAMVIVPFIMVFSQTGNRVDTAVALNILLVGVLILFLLRRNYDDFVSMIVQRRVLVDKQAETQMLSDENFMNANIDMLTGLPNRRYFFAELGQKMATARRDGSTLAVGVVDLDGFKPINDIYGHATGDDLLALVGQRLADVSTRSIFLARLGGDEFGMIVEHYADNAELAGIGETVAVALRAPFDFQMMTVQLGASVGFASFPEAAETAEDLFERADYALYHAKQHNKGGVVLFAAEHETAIHEASHVVQALRAANLQEELWVAYQPIVDVDTGMTYAMEALARWNNCSLGPVSPAVFIPSAERSGMMSQLTPVLLRKALADACDWPGDVRLSFNLSVFDICSPASILGVLAIVRESGFPPSRLDFEVTETAVMLDFDQARDGLNALKALGARISLDDFGTGYSSLSCVRQLPLDKIKVDRSFVIELENDPAGRQVVRTIVDLCRNLDFDCVVEGVETEAQKAILREQGCRLMQGYFFSKPIPSAGVADHFTRHGPHSIAPRAMAS</sequence>
<name>A0A4D7QJT5_9HYPH</name>
<dbReference type="InterPro" id="IPR001633">
    <property type="entry name" value="EAL_dom"/>
</dbReference>
<dbReference type="AlphaFoldDB" id="A0A4D7QJT5"/>
<dbReference type="InterPro" id="IPR035919">
    <property type="entry name" value="EAL_sf"/>
</dbReference>
<evidence type="ECO:0000313" key="5">
    <source>
        <dbReference type="Proteomes" id="UP000298588"/>
    </source>
</evidence>
<gene>
    <name evidence="4" type="ORF">E8L99_07185</name>
</gene>
<dbReference type="OrthoDB" id="9814202at2"/>
<dbReference type="InterPro" id="IPR043128">
    <property type="entry name" value="Rev_trsase/Diguanyl_cyclase"/>
</dbReference>
<dbReference type="Pfam" id="PF00563">
    <property type="entry name" value="EAL"/>
    <property type="match status" value="1"/>
</dbReference>
<feature type="transmembrane region" description="Helical" evidence="1">
    <location>
        <begin position="90"/>
        <end position="109"/>
    </location>
</feature>
<dbReference type="SUPFAM" id="SSF55073">
    <property type="entry name" value="Nucleotide cyclase"/>
    <property type="match status" value="1"/>
</dbReference>
<dbReference type="Gene3D" id="3.20.20.450">
    <property type="entry name" value="EAL domain"/>
    <property type="match status" value="1"/>
</dbReference>
<keyword evidence="1" id="KW-1133">Transmembrane helix</keyword>
<dbReference type="PANTHER" id="PTHR44757:SF2">
    <property type="entry name" value="BIOFILM ARCHITECTURE MAINTENANCE PROTEIN MBAA"/>
    <property type="match status" value="1"/>
</dbReference>
<dbReference type="RefSeq" id="WP_137098900.1">
    <property type="nucleotide sequence ID" value="NZ_CP039865.1"/>
</dbReference>
<feature type="transmembrane region" description="Helical" evidence="1">
    <location>
        <begin position="51"/>
        <end position="69"/>
    </location>
</feature>
<keyword evidence="5" id="KW-1185">Reference proteome</keyword>
<organism evidence="4 5">
    <name type="scientific">Phreatobacter aquaticus</name>
    <dbReference type="NCBI Taxonomy" id="2570229"/>
    <lineage>
        <taxon>Bacteria</taxon>
        <taxon>Pseudomonadati</taxon>
        <taxon>Pseudomonadota</taxon>
        <taxon>Alphaproteobacteria</taxon>
        <taxon>Hyphomicrobiales</taxon>
        <taxon>Phreatobacteraceae</taxon>
        <taxon>Phreatobacter</taxon>
    </lineage>
</organism>
<keyword evidence="1" id="KW-0812">Transmembrane</keyword>